<accession>W2X6B3</accession>
<evidence type="ECO:0000313" key="2">
    <source>
        <dbReference type="Proteomes" id="UP000018958"/>
    </source>
</evidence>
<gene>
    <name evidence="1" type="ORF">F441_07675</name>
</gene>
<dbReference type="AlphaFoldDB" id="W2X6B3"/>
<comment type="caution">
    <text evidence="1">The sequence shown here is derived from an EMBL/GenBank/DDBJ whole genome shotgun (WGS) entry which is preliminary data.</text>
</comment>
<organism evidence="1 2">
    <name type="scientific">Phytophthora nicotianae CJ01A1</name>
    <dbReference type="NCBI Taxonomy" id="1317063"/>
    <lineage>
        <taxon>Eukaryota</taxon>
        <taxon>Sar</taxon>
        <taxon>Stramenopiles</taxon>
        <taxon>Oomycota</taxon>
        <taxon>Peronosporomycetes</taxon>
        <taxon>Peronosporales</taxon>
        <taxon>Peronosporaceae</taxon>
        <taxon>Phytophthora</taxon>
    </lineage>
</organism>
<reference evidence="1 2" key="1">
    <citation type="submission" date="2013-11" db="EMBL/GenBank/DDBJ databases">
        <title>The Genome Sequence of Phytophthora parasitica CJ01A1.</title>
        <authorList>
            <consortium name="The Broad Institute Genomics Platform"/>
            <person name="Russ C."/>
            <person name="Tyler B."/>
            <person name="Panabieres F."/>
            <person name="Shan W."/>
            <person name="Tripathy S."/>
            <person name="Grunwald N."/>
            <person name="Machado M."/>
            <person name="Johnson C.S."/>
            <person name="Walker B."/>
            <person name="Young S.K."/>
            <person name="Zeng Q."/>
            <person name="Gargeya S."/>
            <person name="Fitzgerald M."/>
            <person name="Haas B."/>
            <person name="Abouelleil A."/>
            <person name="Allen A.W."/>
            <person name="Alvarado L."/>
            <person name="Arachchi H.M."/>
            <person name="Berlin A.M."/>
            <person name="Chapman S.B."/>
            <person name="Gainer-Dewar J."/>
            <person name="Goldberg J."/>
            <person name="Griggs A."/>
            <person name="Gujja S."/>
            <person name="Hansen M."/>
            <person name="Howarth C."/>
            <person name="Imamovic A."/>
            <person name="Ireland A."/>
            <person name="Larimer J."/>
            <person name="McCowan C."/>
            <person name="Murphy C."/>
            <person name="Pearson M."/>
            <person name="Poon T.W."/>
            <person name="Priest M."/>
            <person name="Roberts A."/>
            <person name="Saif S."/>
            <person name="Shea T."/>
            <person name="Sisk P."/>
            <person name="Sykes S."/>
            <person name="Wortman J."/>
            <person name="Nusbaum C."/>
            <person name="Birren B."/>
        </authorList>
    </citation>
    <scope>NUCLEOTIDE SEQUENCE [LARGE SCALE GENOMIC DNA]</scope>
    <source>
        <strain evidence="1 2">CJ01A1</strain>
    </source>
</reference>
<protein>
    <submittedName>
        <fullName evidence="1">Uncharacterized protein</fullName>
    </submittedName>
</protein>
<proteinExistence type="predicted"/>
<evidence type="ECO:0000313" key="1">
    <source>
        <dbReference type="EMBL" id="ETP18052.1"/>
    </source>
</evidence>
<dbReference type="Proteomes" id="UP000018958">
    <property type="component" value="Unassembled WGS sequence"/>
</dbReference>
<dbReference type="EMBL" id="ANIX01001584">
    <property type="protein sequence ID" value="ETP18052.1"/>
    <property type="molecule type" value="Genomic_DNA"/>
</dbReference>
<feature type="non-terminal residue" evidence="1">
    <location>
        <position position="1"/>
    </location>
</feature>
<name>W2X6B3_PHYNI</name>
<sequence length="40" mass="4650">RQNADENLQVYLYTREIVPFESASIKPQETPVDRSIKRSA</sequence>